<dbReference type="Proteomes" id="UP001596047">
    <property type="component" value="Unassembled WGS sequence"/>
</dbReference>
<dbReference type="Pfam" id="PF00528">
    <property type="entry name" value="BPD_transp_1"/>
    <property type="match status" value="1"/>
</dbReference>
<keyword evidence="2 7" id="KW-0813">Transport</keyword>
<evidence type="ECO:0000256" key="4">
    <source>
        <dbReference type="ARBA" id="ARBA00022692"/>
    </source>
</evidence>
<comment type="similarity">
    <text evidence="7">Belongs to the binding-protein-dependent transport system permease family.</text>
</comment>
<evidence type="ECO:0000256" key="7">
    <source>
        <dbReference type="RuleBase" id="RU363032"/>
    </source>
</evidence>
<dbReference type="PROSITE" id="PS50928">
    <property type="entry name" value="ABC_TM1"/>
    <property type="match status" value="1"/>
</dbReference>
<evidence type="ECO:0000256" key="2">
    <source>
        <dbReference type="ARBA" id="ARBA00022448"/>
    </source>
</evidence>
<dbReference type="RefSeq" id="WP_379188456.1">
    <property type="nucleotide sequence ID" value="NZ_JBHSOW010000043.1"/>
</dbReference>
<name>A0ABW0W0H2_9BACL</name>
<dbReference type="InterPro" id="IPR035906">
    <property type="entry name" value="MetI-like_sf"/>
</dbReference>
<keyword evidence="6 7" id="KW-0472">Membrane</keyword>
<dbReference type="Gene3D" id="1.10.3720.10">
    <property type="entry name" value="MetI-like"/>
    <property type="match status" value="1"/>
</dbReference>
<dbReference type="EMBL" id="JBHSOW010000043">
    <property type="protein sequence ID" value="MFC5649906.1"/>
    <property type="molecule type" value="Genomic_DNA"/>
</dbReference>
<accession>A0ABW0W0H2</accession>
<keyword evidence="5 7" id="KW-1133">Transmembrane helix</keyword>
<evidence type="ECO:0000259" key="8">
    <source>
        <dbReference type="PROSITE" id="PS50928"/>
    </source>
</evidence>
<reference evidence="10" key="1">
    <citation type="journal article" date="2019" name="Int. J. Syst. Evol. Microbiol.">
        <title>The Global Catalogue of Microorganisms (GCM) 10K type strain sequencing project: providing services to taxonomists for standard genome sequencing and annotation.</title>
        <authorList>
            <consortium name="The Broad Institute Genomics Platform"/>
            <consortium name="The Broad Institute Genome Sequencing Center for Infectious Disease"/>
            <person name="Wu L."/>
            <person name="Ma J."/>
        </authorList>
    </citation>
    <scope>NUCLEOTIDE SEQUENCE [LARGE SCALE GENOMIC DNA]</scope>
    <source>
        <strain evidence="10">CGMCC 1.3240</strain>
    </source>
</reference>
<sequence length="326" mass="36991">MEKQAGQDQMVWKKWKGKLWLQLIGGKIRKFLLGMGENDGFVFKLVIYLLLIGIGFIYLYPVLFMLVNSFMSLDDLVNSMVKWIPTSIYTENYEKAIRVLDYRSTLMKTVLAAGTPALLQTVSCAIVGYGFARFDFPCKKILFVLMLATFVIPPQITMMPTYLLFKHYNLIGSLQTFIYPAIVGQGLKSTLFILIYYQFFRKMPVALEEAAELDGAGSLKIFYRLAIPMAGPAIIIVFLFSFVWYWNETYLAGMYFGNSLTILPLELQQFADSYSRMFPPGSPGSQINEAIKLAGTLLTIGPLLVVYFLLQRWFVEGIDRSGITGE</sequence>
<keyword evidence="4 7" id="KW-0812">Transmembrane</keyword>
<proteinExistence type="inferred from homology"/>
<dbReference type="SUPFAM" id="SSF161098">
    <property type="entry name" value="MetI-like"/>
    <property type="match status" value="1"/>
</dbReference>
<feature type="transmembrane region" description="Helical" evidence="7">
    <location>
        <begin position="45"/>
        <end position="67"/>
    </location>
</feature>
<dbReference type="CDD" id="cd06261">
    <property type="entry name" value="TM_PBP2"/>
    <property type="match status" value="1"/>
</dbReference>
<dbReference type="InterPro" id="IPR000515">
    <property type="entry name" value="MetI-like"/>
</dbReference>
<feature type="transmembrane region" description="Helical" evidence="7">
    <location>
        <begin position="221"/>
        <end position="246"/>
    </location>
</feature>
<organism evidence="9 10">
    <name type="scientific">Paenibacillus solisilvae</name>
    <dbReference type="NCBI Taxonomy" id="2486751"/>
    <lineage>
        <taxon>Bacteria</taxon>
        <taxon>Bacillati</taxon>
        <taxon>Bacillota</taxon>
        <taxon>Bacilli</taxon>
        <taxon>Bacillales</taxon>
        <taxon>Paenibacillaceae</taxon>
        <taxon>Paenibacillus</taxon>
    </lineage>
</organism>
<protein>
    <submittedName>
        <fullName evidence="9">Carbohydrate ABC transporter permease</fullName>
    </submittedName>
</protein>
<feature type="transmembrane region" description="Helical" evidence="7">
    <location>
        <begin position="290"/>
        <end position="310"/>
    </location>
</feature>
<comment type="caution">
    <text evidence="9">The sequence shown here is derived from an EMBL/GenBank/DDBJ whole genome shotgun (WGS) entry which is preliminary data.</text>
</comment>
<dbReference type="PANTHER" id="PTHR43744">
    <property type="entry name" value="ABC TRANSPORTER PERMEASE PROTEIN MG189-RELATED-RELATED"/>
    <property type="match status" value="1"/>
</dbReference>
<feature type="transmembrane region" description="Helical" evidence="7">
    <location>
        <begin position="110"/>
        <end position="129"/>
    </location>
</feature>
<keyword evidence="3" id="KW-1003">Cell membrane</keyword>
<evidence type="ECO:0000313" key="10">
    <source>
        <dbReference type="Proteomes" id="UP001596047"/>
    </source>
</evidence>
<comment type="subcellular location">
    <subcellularLocation>
        <location evidence="1 7">Cell membrane</location>
        <topology evidence="1 7">Multi-pass membrane protein</topology>
    </subcellularLocation>
</comment>
<evidence type="ECO:0000256" key="1">
    <source>
        <dbReference type="ARBA" id="ARBA00004651"/>
    </source>
</evidence>
<evidence type="ECO:0000256" key="5">
    <source>
        <dbReference type="ARBA" id="ARBA00022989"/>
    </source>
</evidence>
<gene>
    <name evidence="9" type="ORF">ACFPYJ_12395</name>
</gene>
<feature type="transmembrane region" description="Helical" evidence="7">
    <location>
        <begin position="177"/>
        <end position="200"/>
    </location>
</feature>
<feature type="transmembrane region" description="Helical" evidence="7">
    <location>
        <begin position="141"/>
        <end position="165"/>
    </location>
</feature>
<feature type="domain" description="ABC transmembrane type-1" evidence="8">
    <location>
        <begin position="106"/>
        <end position="310"/>
    </location>
</feature>
<dbReference type="PANTHER" id="PTHR43744:SF6">
    <property type="entry name" value="ABC TRANSPORTER PERMEASE PROTEIN YESQ-RELATED"/>
    <property type="match status" value="1"/>
</dbReference>
<keyword evidence="10" id="KW-1185">Reference proteome</keyword>
<evidence type="ECO:0000256" key="3">
    <source>
        <dbReference type="ARBA" id="ARBA00022475"/>
    </source>
</evidence>
<evidence type="ECO:0000256" key="6">
    <source>
        <dbReference type="ARBA" id="ARBA00023136"/>
    </source>
</evidence>
<evidence type="ECO:0000313" key="9">
    <source>
        <dbReference type="EMBL" id="MFC5649906.1"/>
    </source>
</evidence>